<keyword evidence="3" id="KW-0687">Ribonucleoprotein</keyword>
<dbReference type="PANTHER" id="PTHR48223">
    <property type="entry name" value="DEFECTIVE 2759, PUTATIVE ISOFORM 1-RELATED"/>
    <property type="match status" value="1"/>
</dbReference>
<gene>
    <name evidence="3" type="primary">rplW_4</name>
    <name evidence="3" type="ORF">g.63303</name>
</gene>
<proteinExistence type="predicted"/>
<protein>
    <submittedName>
        <fullName evidence="3">50S ribosomal protein L23</fullName>
    </submittedName>
</protein>
<feature type="transmembrane region" description="Helical" evidence="2">
    <location>
        <begin position="236"/>
        <end position="258"/>
    </location>
</feature>
<evidence type="ECO:0000256" key="1">
    <source>
        <dbReference type="SAM" id="MobiDB-lite"/>
    </source>
</evidence>
<organism evidence="3">
    <name type="scientific">Anthurium amnicola</name>
    <dbReference type="NCBI Taxonomy" id="1678845"/>
    <lineage>
        <taxon>Eukaryota</taxon>
        <taxon>Viridiplantae</taxon>
        <taxon>Streptophyta</taxon>
        <taxon>Embryophyta</taxon>
        <taxon>Tracheophyta</taxon>
        <taxon>Spermatophyta</taxon>
        <taxon>Magnoliopsida</taxon>
        <taxon>Liliopsida</taxon>
        <taxon>Araceae</taxon>
        <taxon>Pothoideae</taxon>
        <taxon>Potheae</taxon>
        <taxon>Anthurium</taxon>
    </lineage>
</organism>
<accession>A0A1D1Y4W0</accession>
<keyword evidence="2" id="KW-1133">Transmembrane helix</keyword>
<keyword evidence="2" id="KW-0812">Transmembrane</keyword>
<dbReference type="AlphaFoldDB" id="A0A1D1Y4W0"/>
<name>A0A1D1Y4W0_9ARAE</name>
<evidence type="ECO:0000256" key="2">
    <source>
        <dbReference type="SAM" id="Phobius"/>
    </source>
</evidence>
<sequence length="348" mass="40159">MALVAHQTNGHSTLTVRAQPWSRVVKLRCFVDFQLVGRTDRLASLKHRLQFSGQHIILPKEKPLKVSSFKGNCQNDGADDTDRDYKFSKKTVNLSTARHKSEETATASPDVPSDSLSYAAGNTDDAVAGSQSIDRLFKRWLKMLQTQTSNEVHTQTSNEAIDEIYSKSPVESRTPEIQEGILRGRIANVLKVAFLWFMGLDATIKFPLLIFVPWYLITRVLYGIEVTEELTPLWVLGPLITAFYIKTFQGICFLYVFCFKQVIKFVENVPTYYMLIYSYVVEGKLNAFLYAHFCQPIVDVKNMDYRALVRERLKQLKEWAVEKYLDYVESIWPYYCRTIRFLKKANLL</sequence>
<keyword evidence="2" id="KW-0472">Membrane</keyword>
<evidence type="ECO:0000313" key="3">
    <source>
        <dbReference type="EMBL" id="JAT49694.1"/>
    </source>
</evidence>
<dbReference type="GO" id="GO:0005840">
    <property type="term" value="C:ribosome"/>
    <property type="evidence" value="ECO:0007669"/>
    <property type="project" value="UniProtKB-KW"/>
</dbReference>
<dbReference type="EMBL" id="GDJX01018242">
    <property type="protein sequence ID" value="JAT49694.1"/>
    <property type="molecule type" value="Transcribed_RNA"/>
</dbReference>
<feature type="region of interest" description="Disordered" evidence="1">
    <location>
        <begin position="96"/>
        <end position="115"/>
    </location>
</feature>
<dbReference type="PANTHER" id="PTHR48223:SF1">
    <property type="entry name" value="ABC TRANSMEMBRANE TYPE-1 DOMAIN-CONTAINING PROTEIN"/>
    <property type="match status" value="1"/>
</dbReference>
<feature type="transmembrane region" description="Helical" evidence="2">
    <location>
        <begin position="193"/>
        <end position="216"/>
    </location>
</feature>
<keyword evidence="3" id="KW-0689">Ribosomal protein</keyword>
<reference evidence="3" key="1">
    <citation type="submission" date="2015-07" db="EMBL/GenBank/DDBJ databases">
        <title>Transcriptome Assembly of Anthurium amnicola.</title>
        <authorList>
            <person name="Suzuki J."/>
        </authorList>
    </citation>
    <scope>NUCLEOTIDE SEQUENCE</scope>
</reference>